<evidence type="ECO:0000313" key="10">
    <source>
        <dbReference type="Proteomes" id="UP000695000"/>
    </source>
</evidence>
<dbReference type="InterPro" id="IPR011990">
    <property type="entry name" value="TPR-like_helical_dom_sf"/>
</dbReference>
<feature type="transmembrane region" description="Helical" evidence="9">
    <location>
        <begin position="124"/>
        <end position="145"/>
    </location>
</feature>
<keyword evidence="5 9" id="KW-1133">Transmembrane helix</keyword>
<dbReference type="GeneID" id="108558855"/>
<dbReference type="InterPro" id="IPR028058">
    <property type="entry name" value="Fis1_TPR_N"/>
</dbReference>
<sequence>MEDVLTEIVSSEDLKKFEKIYHDQLYENNVTPKAQFEYAWCLVRSRYNADIKKGIILLEELYRSHEEGQRDYLYYLSIGNARLKDYRTALRFISSFLSIEPGNQQVLSLETAVKKKMEKEGYKGMAITSGAVLAVGAIVGLVLAARK</sequence>
<dbReference type="PANTHER" id="PTHR13247">
    <property type="entry name" value="TETRATRICOPEPTIDE REPEAT PROTEIN 11 TPR REPEAT PROTEIN 11"/>
    <property type="match status" value="1"/>
</dbReference>
<proteinExistence type="inferred from homology"/>
<evidence type="ECO:0000256" key="1">
    <source>
        <dbReference type="ARBA" id="ARBA00004572"/>
    </source>
</evidence>
<accession>A0ABM1M9X8</accession>
<dbReference type="Pfam" id="PF14853">
    <property type="entry name" value="Fis1_TPR_C"/>
    <property type="match status" value="1"/>
</dbReference>
<dbReference type="PIRSF" id="PIRSF008835">
    <property type="entry name" value="TPR_repeat_11_Fis1"/>
    <property type="match status" value="1"/>
</dbReference>
<dbReference type="Proteomes" id="UP000695000">
    <property type="component" value="Unplaced"/>
</dbReference>
<comment type="subcellular location">
    <subcellularLocation>
        <location evidence="1">Mitochondrion outer membrane</location>
        <topology evidence="1">Single-pass membrane protein</topology>
    </subcellularLocation>
</comment>
<dbReference type="InterPro" id="IPR028061">
    <property type="entry name" value="Fis1_TPR_C"/>
</dbReference>
<dbReference type="Pfam" id="PF14852">
    <property type="entry name" value="Fis1_TPR_N"/>
    <property type="match status" value="1"/>
</dbReference>
<keyword evidence="7 8" id="KW-0472">Membrane</keyword>
<comment type="similarity">
    <text evidence="2 8">Belongs to the FIS1 family.</text>
</comment>
<evidence type="ECO:0000256" key="6">
    <source>
        <dbReference type="ARBA" id="ARBA00023128"/>
    </source>
</evidence>
<evidence type="ECO:0000256" key="5">
    <source>
        <dbReference type="ARBA" id="ARBA00022989"/>
    </source>
</evidence>
<protein>
    <recommendedName>
        <fullName evidence="8">Mitochondrial fission 1 protein</fullName>
    </recommendedName>
</protein>
<evidence type="ECO:0000256" key="2">
    <source>
        <dbReference type="ARBA" id="ARBA00008937"/>
    </source>
</evidence>
<gene>
    <name evidence="11" type="primary">LOC108558855</name>
</gene>
<evidence type="ECO:0000256" key="8">
    <source>
        <dbReference type="PIRNR" id="PIRNR008835"/>
    </source>
</evidence>
<dbReference type="PANTHER" id="PTHR13247:SF0">
    <property type="entry name" value="MITOCHONDRIAL FISSION 1 PROTEIN"/>
    <property type="match status" value="1"/>
</dbReference>
<comment type="domain">
    <text evidence="8">The C-terminus is required for mitochondrial localization, while the N-terminus is necessary for mitochondrial fission.</text>
</comment>
<evidence type="ECO:0000256" key="4">
    <source>
        <dbReference type="ARBA" id="ARBA00022787"/>
    </source>
</evidence>
<reference evidence="11" key="1">
    <citation type="submission" date="2025-08" db="UniProtKB">
        <authorList>
            <consortium name="RefSeq"/>
        </authorList>
    </citation>
    <scope>IDENTIFICATION</scope>
    <source>
        <tissue evidence="11">Whole Larva</tissue>
    </source>
</reference>
<dbReference type="CDD" id="cd12212">
    <property type="entry name" value="Fis1"/>
    <property type="match status" value="1"/>
</dbReference>
<keyword evidence="4 8" id="KW-1000">Mitochondrion outer membrane</keyword>
<evidence type="ECO:0000256" key="9">
    <source>
        <dbReference type="SAM" id="Phobius"/>
    </source>
</evidence>
<dbReference type="InterPro" id="IPR033745">
    <property type="entry name" value="Fis1_cytosol"/>
</dbReference>
<dbReference type="RefSeq" id="XP_017771378.1">
    <property type="nucleotide sequence ID" value="XM_017915889.1"/>
</dbReference>
<comment type="function">
    <text evidence="8">Involved in the fragmentation of the mitochondrial network and its perinuclear clustering.</text>
</comment>
<evidence type="ECO:0000256" key="7">
    <source>
        <dbReference type="ARBA" id="ARBA00023136"/>
    </source>
</evidence>
<name>A0ABM1M9X8_NICVS</name>
<evidence type="ECO:0000313" key="11">
    <source>
        <dbReference type="RefSeq" id="XP_017771378.1"/>
    </source>
</evidence>
<dbReference type="InterPro" id="IPR016543">
    <property type="entry name" value="Fis1"/>
</dbReference>
<dbReference type="SUPFAM" id="SSF48452">
    <property type="entry name" value="TPR-like"/>
    <property type="match status" value="1"/>
</dbReference>
<keyword evidence="10" id="KW-1185">Reference proteome</keyword>
<keyword evidence="6 8" id="KW-0496">Mitochondrion</keyword>
<keyword evidence="3 9" id="KW-0812">Transmembrane</keyword>
<evidence type="ECO:0000256" key="3">
    <source>
        <dbReference type="ARBA" id="ARBA00022692"/>
    </source>
</evidence>
<organism evidence="10 11">
    <name type="scientific">Nicrophorus vespilloides</name>
    <name type="common">Boreal carrion beetle</name>
    <dbReference type="NCBI Taxonomy" id="110193"/>
    <lineage>
        <taxon>Eukaryota</taxon>
        <taxon>Metazoa</taxon>
        <taxon>Ecdysozoa</taxon>
        <taxon>Arthropoda</taxon>
        <taxon>Hexapoda</taxon>
        <taxon>Insecta</taxon>
        <taxon>Pterygota</taxon>
        <taxon>Neoptera</taxon>
        <taxon>Endopterygota</taxon>
        <taxon>Coleoptera</taxon>
        <taxon>Polyphaga</taxon>
        <taxon>Staphyliniformia</taxon>
        <taxon>Silphidae</taxon>
        <taxon>Nicrophorinae</taxon>
        <taxon>Nicrophorus</taxon>
    </lineage>
</organism>
<dbReference type="Gene3D" id="1.25.40.10">
    <property type="entry name" value="Tetratricopeptide repeat domain"/>
    <property type="match status" value="1"/>
</dbReference>